<keyword evidence="4" id="KW-1185">Reference proteome</keyword>
<feature type="region of interest" description="Disordered" evidence="1">
    <location>
        <begin position="235"/>
        <end position="257"/>
    </location>
</feature>
<accession>A0ABR1EZA3</accession>
<evidence type="ECO:0000313" key="4">
    <source>
        <dbReference type="Proteomes" id="UP001498771"/>
    </source>
</evidence>
<gene>
    <name evidence="3" type="ORF">BZA70DRAFT_269779</name>
</gene>
<evidence type="ECO:0000259" key="2">
    <source>
        <dbReference type="Pfam" id="PF12776"/>
    </source>
</evidence>
<feature type="region of interest" description="Disordered" evidence="1">
    <location>
        <begin position="1"/>
        <end position="20"/>
    </location>
</feature>
<dbReference type="EMBL" id="JBBJBU010000015">
    <property type="protein sequence ID" value="KAK7202847.1"/>
    <property type="molecule type" value="Genomic_DNA"/>
</dbReference>
<comment type="caution">
    <text evidence="3">The sequence shown here is derived from an EMBL/GenBank/DDBJ whole genome shotgun (WGS) entry which is preliminary data.</text>
</comment>
<evidence type="ECO:0000256" key="1">
    <source>
        <dbReference type="SAM" id="MobiDB-lite"/>
    </source>
</evidence>
<feature type="compositionally biased region" description="Acidic residues" evidence="1">
    <location>
        <begin position="348"/>
        <end position="358"/>
    </location>
</feature>
<dbReference type="Proteomes" id="UP001498771">
    <property type="component" value="Unassembled WGS sequence"/>
</dbReference>
<name>A0ABR1EZA3_9ASCO</name>
<reference evidence="3 4" key="1">
    <citation type="submission" date="2024-03" db="EMBL/GenBank/DDBJ databases">
        <title>Genome-scale model development and genomic sequencing of the oleaginous clade Lipomyces.</title>
        <authorList>
            <consortium name="Lawrence Berkeley National Laboratory"/>
            <person name="Czajka J.J."/>
            <person name="Han Y."/>
            <person name="Kim J."/>
            <person name="Mondo S.J."/>
            <person name="Hofstad B.A."/>
            <person name="Robles A."/>
            <person name="Haridas S."/>
            <person name="Riley R."/>
            <person name="LaButti K."/>
            <person name="Pangilinan J."/>
            <person name="Andreopoulos W."/>
            <person name="Lipzen A."/>
            <person name="Yan J."/>
            <person name="Wang M."/>
            <person name="Ng V."/>
            <person name="Grigoriev I.V."/>
            <person name="Spatafora J.W."/>
            <person name="Magnuson J.K."/>
            <person name="Baker S.E."/>
            <person name="Pomraning K.R."/>
        </authorList>
    </citation>
    <scope>NUCLEOTIDE SEQUENCE [LARGE SCALE GENOMIC DNA]</scope>
    <source>
        <strain evidence="3 4">Phaff 52-87</strain>
    </source>
</reference>
<feature type="compositionally biased region" description="Basic and acidic residues" evidence="1">
    <location>
        <begin position="241"/>
        <end position="257"/>
    </location>
</feature>
<feature type="region of interest" description="Disordered" evidence="1">
    <location>
        <begin position="270"/>
        <end position="362"/>
    </location>
</feature>
<evidence type="ECO:0000313" key="3">
    <source>
        <dbReference type="EMBL" id="KAK7202847.1"/>
    </source>
</evidence>
<proteinExistence type="predicted"/>
<dbReference type="RefSeq" id="XP_064765880.1">
    <property type="nucleotide sequence ID" value="XM_064911236.1"/>
</dbReference>
<feature type="compositionally biased region" description="Polar residues" evidence="1">
    <location>
        <begin position="1"/>
        <end position="17"/>
    </location>
</feature>
<dbReference type="InterPro" id="IPR024752">
    <property type="entry name" value="Myb/SANT-like_dom"/>
</dbReference>
<feature type="domain" description="Myb/SANT-like" evidence="2">
    <location>
        <begin position="64"/>
        <end position="153"/>
    </location>
</feature>
<dbReference type="GeneID" id="90036748"/>
<protein>
    <recommendedName>
        <fullName evidence="2">Myb/SANT-like domain-containing protein</fullName>
    </recommendedName>
</protein>
<dbReference type="Pfam" id="PF12776">
    <property type="entry name" value="Myb_DNA-bind_3"/>
    <property type="match status" value="1"/>
</dbReference>
<sequence length="532" mass="59888">MSNSATTTSQTNLNSPNIRERRFSHHFTSARRALIISDVTPVCTPQHSQHYVHPNTRNIVIVAELLVDELVKQVRSGKSTRGRVKNDTLVAVHAALAPLFTRKYSTALSLKQVKARYTAMRNHYNYILIVKSSTEFEWDERHGRAMADPEPWDVLVKTRPHLAPCIKKRFLFEKEFAELTGKIPSKEKSSIRRLIATGSAASKALLENKERGRYVANGDIARLMELEDAALARVRGQGRRAQKEARKEAREQAAREVREREARQIELARTLARIEAASPEPSTSDDSDSDSEPGSPASARDKSPSISPSQPDPKNPIMYLDDFDSPPSSDLERFGIWRSSDQDTADTSLDDVGVDDNTADTSLNDVEVDDVEVDDVEADDVEVDDAELQSSPLRNTSERLPRTAAEWERALRSPSDTEQDSMWKVLTILTKLLARSEEFTSAWMKEEREARLEFEDDMKDGSLGKWDKEEFKKASESLRKHGYKGRKFARLVLAFTTHPNLQTAYLALDDVAAKELAETTLDSIDDGSLTFR</sequence>
<organism evidence="3 4">
    <name type="scientific">Myxozyma melibiosi</name>
    <dbReference type="NCBI Taxonomy" id="54550"/>
    <lineage>
        <taxon>Eukaryota</taxon>
        <taxon>Fungi</taxon>
        <taxon>Dikarya</taxon>
        <taxon>Ascomycota</taxon>
        <taxon>Saccharomycotina</taxon>
        <taxon>Lipomycetes</taxon>
        <taxon>Lipomycetales</taxon>
        <taxon>Lipomycetaceae</taxon>
        <taxon>Myxozyma</taxon>
    </lineage>
</organism>